<dbReference type="OrthoDB" id="1777828at2"/>
<feature type="transmembrane region" description="Helical" evidence="1">
    <location>
        <begin position="100"/>
        <end position="124"/>
    </location>
</feature>
<feature type="transmembrane region" description="Helical" evidence="1">
    <location>
        <begin position="226"/>
        <end position="245"/>
    </location>
</feature>
<keyword evidence="1" id="KW-1133">Transmembrane helix</keyword>
<name>A0A437S6H2_9FIRM</name>
<organism evidence="2 3">
    <name type="scientific">Anaerosphaera multitolerans</name>
    <dbReference type="NCBI Taxonomy" id="2487351"/>
    <lineage>
        <taxon>Bacteria</taxon>
        <taxon>Bacillati</taxon>
        <taxon>Bacillota</taxon>
        <taxon>Tissierellia</taxon>
        <taxon>Tissierellales</taxon>
        <taxon>Peptoniphilaceae</taxon>
        <taxon>Anaerosphaera</taxon>
    </lineage>
</organism>
<feature type="transmembrane region" description="Helical" evidence="1">
    <location>
        <begin position="130"/>
        <end position="151"/>
    </location>
</feature>
<dbReference type="InterPro" id="IPR021509">
    <property type="entry name" value="DUF3169"/>
</dbReference>
<evidence type="ECO:0000313" key="3">
    <source>
        <dbReference type="Proteomes" id="UP000288812"/>
    </source>
</evidence>
<comment type="caution">
    <text evidence="2">The sequence shown here is derived from an EMBL/GenBank/DDBJ whole genome shotgun (WGS) entry which is preliminary data.</text>
</comment>
<reference evidence="2 3" key="1">
    <citation type="submission" date="2018-11" db="EMBL/GenBank/DDBJ databases">
        <title>Genome sequencing and assembly of Anaerosphaera sp. nov., GS7-6-2.</title>
        <authorList>
            <person name="Rettenmaier R."/>
            <person name="Liebl W."/>
            <person name="Zverlov V."/>
        </authorList>
    </citation>
    <scope>NUCLEOTIDE SEQUENCE [LARGE SCALE GENOMIC DNA]</scope>
    <source>
        <strain evidence="2 3">GS7-6-2</strain>
    </source>
</reference>
<dbReference type="Pfam" id="PF11368">
    <property type="entry name" value="DUF3169"/>
    <property type="match status" value="1"/>
</dbReference>
<accession>A0A437S6H2</accession>
<feature type="transmembrane region" description="Helical" evidence="1">
    <location>
        <begin position="51"/>
        <end position="69"/>
    </location>
</feature>
<proteinExistence type="predicted"/>
<evidence type="ECO:0000256" key="1">
    <source>
        <dbReference type="SAM" id="Phobius"/>
    </source>
</evidence>
<feature type="transmembrane region" description="Helical" evidence="1">
    <location>
        <begin position="7"/>
        <end position="31"/>
    </location>
</feature>
<keyword evidence="3" id="KW-1185">Reference proteome</keyword>
<sequence>MSKDKKILLKFIATVIISAIVGGFFGFFAGAVQNLSVSEFLIMNFLKYGPYGYYALIGVSFLSSLYFLLKSRGIIIDIDNLDDSQFELKYKIAENYIEKLGILSTISTALVFALYISYILSIVIEPNYLQVLDPLTITMQFIIFLLYQLFISKKIVDYNKKLNPKIQGNVLDSKFLDEYLNSCDEFEKMQIYKAGFEAYRKLNGIIPLLIGGIFIIAMAIKGGILAILSLTFVWIILTLSYYTGVKKSR</sequence>
<evidence type="ECO:0000313" key="2">
    <source>
        <dbReference type="EMBL" id="RVU54590.1"/>
    </source>
</evidence>
<dbReference type="EMBL" id="RLIH01000008">
    <property type="protein sequence ID" value="RVU54590.1"/>
    <property type="molecule type" value="Genomic_DNA"/>
</dbReference>
<protein>
    <submittedName>
        <fullName evidence="2">DUF3169 family protein</fullName>
    </submittedName>
</protein>
<dbReference type="RefSeq" id="WP_127724637.1">
    <property type="nucleotide sequence ID" value="NZ_RLIH01000008.1"/>
</dbReference>
<dbReference type="AlphaFoldDB" id="A0A437S6H2"/>
<dbReference type="Proteomes" id="UP000288812">
    <property type="component" value="Unassembled WGS sequence"/>
</dbReference>
<keyword evidence="1" id="KW-0472">Membrane</keyword>
<gene>
    <name evidence="2" type="ORF">EF514_06600</name>
</gene>
<keyword evidence="1" id="KW-0812">Transmembrane</keyword>
<feature type="transmembrane region" description="Helical" evidence="1">
    <location>
        <begin position="202"/>
        <end position="220"/>
    </location>
</feature>